<keyword evidence="3" id="KW-0804">Transcription</keyword>
<keyword evidence="1" id="KW-0805">Transcription regulation</keyword>
<name>A0ABY4JV01_9BACI</name>
<dbReference type="PANTHER" id="PTHR42756">
    <property type="entry name" value="TRANSCRIPTIONAL REGULATOR, MARR"/>
    <property type="match status" value="1"/>
</dbReference>
<evidence type="ECO:0000313" key="6">
    <source>
        <dbReference type="Proteomes" id="UP000830639"/>
    </source>
</evidence>
<accession>A0ABY4JV01</accession>
<evidence type="ECO:0000256" key="2">
    <source>
        <dbReference type="ARBA" id="ARBA00023125"/>
    </source>
</evidence>
<dbReference type="InterPro" id="IPR036388">
    <property type="entry name" value="WH-like_DNA-bd_sf"/>
</dbReference>
<dbReference type="SUPFAM" id="SSF46785">
    <property type="entry name" value="Winged helix' DNA-binding domain"/>
    <property type="match status" value="1"/>
</dbReference>
<evidence type="ECO:0000256" key="1">
    <source>
        <dbReference type="ARBA" id="ARBA00023015"/>
    </source>
</evidence>
<keyword evidence="6" id="KW-1185">Reference proteome</keyword>
<evidence type="ECO:0000313" key="5">
    <source>
        <dbReference type="EMBL" id="UPM56462.1"/>
    </source>
</evidence>
<keyword evidence="2" id="KW-0238">DNA-binding</keyword>
<proteinExistence type="predicted"/>
<reference evidence="5 6" key="1">
    <citation type="submission" date="2022-04" db="EMBL/GenBank/DDBJ databases">
        <title>Mechanism of arsenic methylation and mitigation arsenic toxicity by Bacillus sp. LH14 from an Arsenic-Contaminated Paddy Soil.</title>
        <authorList>
            <person name="Wang D."/>
        </authorList>
    </citation>
    <scope>NUCLEOTIDE SEQUENCE [LARGE SCALE GENOMIC DNA]</scope>
    <source>
        <strain evidence="5 6">LH14</strain>
    </source>
</reference>
<dbReference type="InterPro" id="IPR036390">
    <property type="entry name" value="WH_DNA-bd_sf"/>
</dbReference>
<dbReference type="PRINTS" id="PR00598">
    <property type="entry name" value="HTHMARR"/>
</dbReference>
<dbReference type="PANTHER" id="PTHR42756:SF1">
    <property type="entry name" value="TRANSCRIPTIONAL REPRESSOR OF EMRAB OPERON"/>
    <property type="match status" value="1"/>
</dbReference>
<evidence type="ECO:0000259" key="4">
    <source>
        <dbReference type="PROSITE" id="PS50995"/>
    </source>
</evidence>
<dbReference type="RefSeq" id="WP_248269352.1">
    <property type="nucleotide sequence ID" value="NZ_CP096034.1"/>
</dbReference>
<evidence type="ECO:0000256" key="3">
    <source>
        <dbReference type="ARBA" id="ARBA00023163"/>
    </source>
</evidence>
<organism evidence="5 6">
    <name type="scientific">Gottfriedia acidiceleris</name>
    <dbReference type="NCBI Taxonomy" id="371036"/>
    <lineage>
        <taxon>Bacteria</taxon>
        <taxon>Bacillati</taxon>
        <taxon>Bacillota</taxon>
        <taxon>Bacilli</taxon>
        <taxon>Bacillales</taxon>
        <taxon>Bacillaceae</taxon>
        <taxon>Gottfriedia</taxon>
    </lineage>
</organism>
<sequence length="153" mass="17762">MLKMREFFQTITRSFGLLNKFCCSVDGLDFSVVQSHILYEIDTKENPSIQQVADLLGIDVTTFSRQIQTLAKMDLVKKIPSPEDKRVTNLALTEKGKRVAKDIDRQVNDYLNDIFLQMNDFERDTVQRSIKFLADVMNRSRLEDRKDCEDTTC</sequence>
<dbReference type="InterPro" id="IPR000835">
    <property type="entry name" value="HTH_MarR-typ"/>
</dbReference>
<dbReference type="Gene3D" id="1.10.10.10">
    <property type="entry name" value="Winged helix-like DNA-binding domain superfamily/Winged helix DNA-binding domain"/>
    <property type="match status" value="1"/>
</dbReference>
<dbReference type="EMBL" id="CP096034">
    <property type="protein sequence ID" value="UPM56462.1"/>
    <property type="molecule type" value="Genomic_DNA"/>
</dbReference>
<feature type="domain" description="HTH marR-type" evidence="4">
    <location>
        <begin position="4"/>
        <end position="135"/>
    </location>
</feature>
<protein>
    <submittedName>
        <fullName evidence="5">MarR family transcriptional regulator</fullName>
    </submittedName>
</protein>
<dbReference type="PROSITE" id="PS50995">
    <property type="entry name" value="HTH_MARR_2"/>
    <property type="match status" value="1"/>
</dbReference>
<dbReference type="SMART" id="SM00347">
    <property type="entry name" value="HTH_MARR"/>
    <property type="match status" value="1"/>
</dbReference>
<dbReference type="Proteomes" id="UP000830639">
    <property type="component" value="Chromosome"/>
</dbReference>
<dbReference type="Pfam" id="PF01047">
    <property type="entry name" value="MarR"/>
    <property type="match status" value="1"/>
</dbReference>
<gene>
    <name evidence="5" type="ORF">MY490_09975</name>
</gene>